<reference evidence="4" key="1">
    <citation type="submission" date="2016-10" db="EMBL/GenBank/DDBJ databases">
        <authorList>
            <person name="Varghese N."/>
            <person name="Submissions S."/>
        </authorList>
    </citation>
    <scope>NUCLEOTIDE SEQUENCE [LARGE SCALE GENOMIC DNA]</scope>
    <source>
        <strain evidence="4">BL47</strain>
    </source>
</reference>
<dbReference type="Proteomes" id="UP000198704">
    <property type="component" value="Unassembled WGS sequence"/>
</dbReference>
<protein>
    <recommendedName>
        <fullName evidence="2">DUF5681 domain-containing protein</fullName>
    </recommendedName>
</protein>
<evidence type="ECO:0000313" key="3">
    <source>
        <dbReference type="EMBL" id="SDO52240.1"/>
    </source>
</evidence>
<dbReference type="Pfam" id="PF18932">
    <property type="entry name" value="DUF5681"/>
    <property type="match status" value="1"/>
</dbReference>
<dbReference type="OrthoDB" id="2086138at2"/>
<accession>A0A1H0K939</accession>
<dbReference type="AlphaFoldDB" id="A0A1H0K939"/>
<sequence length="141" mass="14995">MSDGGQFKPGRSGNPAGKAKGTRNRTTIALEEILQGEAETITRKAIELAQNGDTVALRMCLDRLMPVRKDRPITFTLPKIETTADLTKATQALLQGVADGEITPSEAAELSKLVDAHVRAIEAVDFAGRLAALEQGAGGRR</sequence>
<gene>
    <name evidence="3" type="ORF">SAMN05216360_12543</name>
</gene>
<dbReference type="InterPro" id="IPR043736">
    <property type="entry name" value="DUF5681"/>
</dbReference>
<dbReference type="EMBL" id="FNHS01000025">
    <property type="protein sequence ID" value="SDO52240.1"/>
    <property type="molecule type" value="Genomic_DNA"/>
</dbReference>
<organism evidence="3 4">
    <name type="scientific">Methylobacterium phyllostachyos</name>
    <dbReference type="NCBI Taxonomy" id="582672"/>
    <lineage>
        <taxon>Bacteria</taxon>
        <taxon>Pseudomonadati</taxon>
        <taxon>Pseudomonadota</taxon>
        <taxon>Alphaproteobacteria</taxon>
        <taxon>Hyphomicrobiales</taxon>
        <taxon>Methylobacteriaceae</taxon>
        <taxon>Methylobacterium</taxon>
    </lineage>
</organism>
<name>A0A1H0K939_9HYPH</name>
<evidence type="ECO:0000256" key="1">
    <source>
        <dbReference type="SAM" id="MobiDB-lite"/>
    </source>
</evidence>
<evidence type="ECO:0000259" key="2">
    <source>
        <dbReference type="Pfam" id="PF18932"/>
    </source>
</evidence>
<feature type="region of interest" description="Disordered" evidence="1">
    <location>
        <begin position="1"/>
        <end position="24"/>
    </location>
</feature>
<evidence type="ECO:0000313" key="4">
    <source>
        <dbReference type="Proteomes" id="UP000198704"/>
    </source>
</evidence>
<dbReference type="RefSeq" id="WP_091722251.1">
    <property type="nucleotide sequence ID" value="NZ_FNHS01000025.1"/>
</dbReference>
<feature type="domain" description="DUF5681" evidence="2">
    <location>
        <begin position="5"/>
        <end position="65"/>
    </location>
</feature>
<proteinExistence type="predicted"/>
<keyword evidence="4" id="KW-1185">Reference proteome</keyword>
<dbReference type="STRING" id="582672.SAMN05216360_12543"/>